<proteinExistence type="predicted"/>
<protein>
    <submittedName>
        <fullName evidence="3">YtxH domain-containing protein</fullName>
    </submittedName>
</protein>
<evidence type="ECO:0000256" key="2">
    <source>
        <dbReference type="SAM" id="Phobius"/>
    </source>
</evidence>
<organism evidence="3 4">
    <name type="scientific">Lentibacillus salinarum</name>
    <dbReference type="NCBI Taxonomy" id="446820"/>
    <lineage>
        <taxon>Bacteria</taxon>
        <taxon>Bacillati</taxon>
        <taxon>Bacillota</taxon>
        <taxon>Bacilli</taxon>
        <taxon>Bacillales</taxon>
        <taxon>Bacillaceae</taxon>
        <taxon>Lentibacillus</taxon>
    </lineage>
</organism>
<feature type="compositionally biased region" description="Basic and acidic residues" evidence="1">
    <location>
        <begin position="122"/>
        <end position="131"/>
    </location>
</feature>
<dbReference type="Pfam" id="PF12732">
    <property type="entry name" value="YtxH"/>
    <property type="match status" value="1"/>
</dbReference>
<dbReference type="RefSeq" id="WP_382400679.1">
    <property type="nucleotide sequence ID" value="NZ_JBHTNH010000024.1"/>
</dbReference>
<dbReference type="PANTHER" id="PTHR35792">
    <property type="entry name" value="GENERAL STRESS PROTEIN"/>
    <property type="match status" value="1"/>
</dbReference>
<keyword evidence="2" id="KW-0472">Membrane</keyword>
<gene>
    <name evidence="3" type="ORF">ACFQ4A_11530</name>
</gene>
<comment type="caution">
    <text evidence="3">The sequence shown here is derived from an EMBL/GenBank/DDBJ whole genome shotgun (WGS) entry which is preliminary data.</text>
</comment>
<evidence type="ECO:0000313" key="4">
    <source>
        <dbReference type="Proteomes" id="UP001597178"/>
    </source>
</evidence>
<feature type="transmembrane region" description="Helical" evidence="2">
    <location>
        <begin position="20"/>
        <end position="38"/>
    </location>
</feature>
<keyword evidence="2" id="KW-0812">Transmembrane</keyword>
<dbReference type="PANTHER" id="PTHR35792:SF1">
    <property type="entry name" value="SLL0268 PROTEIN"/>
    <property type="match status" value="1"/>
</dbReference>
<dbReference type="InterPro" id="IPR052928">
    <property type="entry name" value="Desiccation-related_membrane"/>
</dbReference>
<evidence type="ECO:0000256" key="1">
    <source>
        <dbReference type="SAM" id="MobiDB-lite"/>
    </source>
</evidence>
<dbReference type="Proteomes" id="UP001597178">
    <property type="component" value="Unassembled WGS sequence"/>
</dbReference>
<reference evidence="4" key="1">
    <citation type="journal article" date="2019" name="Int. J. Syst. Evol. Microbiol.">
        <title>The Global Catalogue of Microorganisms (GCM) 10K type strain sequencing project: providing services to taxonomists for standard genome sequencing and annotation.</title>
        <authorList>
            <consortium name="The Broad Institute Genomics Platform"/>
            <consortium name="The Broad Institute Genome Sequencing Center for Infectious Disease"/>
            <person name="Wu L."/>
            <person name="Ma J."/>
        </authorList>
    </citation>
    <scope>NUCLEOTIDE SEQUENCE [LARGE SCALE GENOMIC DNA]</scope>
    <source>
        <strain evidence="4">CCUG 54822</strain>
    </source>
</reference>
<accession>A0ABW3ZV51</accession>
<dbReference type="EMBL" id="JBHTNH010000024">
    <property type="protein sequence ID" value="MFD1362286.1"/>
    <property type="molecule type" value="Genomic_DNA"/>
</dbReference>
<keyword evidence="2" id="KW-1133">Transmembrane helix</keyword>
<feature type="compositionally biased region" description="Low complexity" evidence="1">
    <location>
        <begin position="133"/>
        <end position="145"/>
    </location>
</feature>
<name>A0ABW3ZV51_9BACI</name>
<dbReference type="InterPro" id="IPR024623">
    <property type="entry name" value="YtxH"/>
</dbReference>
<sequence length="151" mass="16408">MDMNKKAKNSERSVNNKDFLLGTLIGGLTGAVAALLWAPKSGSELRGDLNNRAVELKDRTGEWKDAAYEKGADWKDTASQKGSEVKEKAYLKGSELRTRAVDSTSKLSRKTQAKTQELSKSIQDKLKRDDGAAEVAATEESAVTAESDRTS</sequence>
<keyword evidence="4" id="KW-1185">Reference proteome</keyword>
<feature type="region of interest" description="Disordered" evidence="1">
    <location>
        <begin position="101"/>
        <end position="151"/>
    </location>
</feature>
<evidence type="ECO:0000313" key="3">
    <source>
        <dbReference type="EMBL" id="MFD1362286.1"/>
    </source>
</evidence>